<evidence type="ECO:0000313" key="1">
    <source>
        <dbReference type="EMBL" id="VVN42039.1"/>
    </source>
</evidence>
<sequence length="134" mass="14554">MLGIGRYRAGGTKTVELDALGLGHGGYRPLQGLWVEVLAHFHQGMQGGVEDLQAVVGNRVVFMNGELAETRTRRQALGQLELEILEAGTTDRTAETHDGRLADADAVGKVGHGAMHDGRWIKQHVIGNLEFRFA</sequence>
<gene>
    <name evidence="1" type="ORF">PS652_05495</name>
</gene>
<proteinExistence type="predicted"/>
<name>A0A5E6XNP8_PSEFL</name>
<protein>
    <submittedName>
        <fullName evidence="1">Uncharacterized protein</fullName>
    </submittedName>
</protein>
<accession>A0A5E6XNP8</accession>
<dbReference type="AlphaFoldDB" id="A0A5E6XNP8"/>
<organism evidence="1">
    <name type="scientific">Pseudomonas fluorescens</name>
    <dbReference type="NCBI Taxonomy" id="294"/>
    <lineage>
        <taxon>Bacteria</taxon>
        <taxon>Pseudomonadati</taxon>
        <taxon>Pseudomonadota</taxon>
        <taxon>Gammaproteobacteria</taxon>
        <taxon>Pseudomonadales</taxon>
        <taxon>Pseudomonadaceae</taxon>
        <taxon>Pseudomonas</taxon>
    </lineage>
</organism>
<dbReference type="EMBL" id="CABVHG010000066">
    <property type="protein sequence ID" value="VVN42039.1"/>
    <property type="molecule type" value="Genomic_DNA"/>
</dbReference>
<reference evidence="1" key="1">
    <citation type="submission" date="2019-09" db="EMBL/GenBank/DDBJ databases">
        <authorList>
            <person name="Chandra G."/>
            <person name="Truman W A."/>
        </authorList>
    </citation>
    <scope>NUCLEOTIDE SEQUENCE [LARGE SCALE GENOMIC DNA]</scope>
    <source>
        <strain evidence="1">PS652</strain>
    </source>
</reference>